<evidence type="ECO:0000313" key="3">
    <source>
        <dbReference type="Proteomes" id="UP000323410"/>
    </source>
</evidence>
<dbReference type="OrthoDB" id="4950699at2"/>
<name>A0A5D0XQC6_9MICC</name>
<dbReference type="EMBL" id="VSLD01000004">
    <property type="protein sequence ID" value="TYC98635.1"/>
    <property type="molecule type" value="Genomic_DNA"/>
</dbReference>
<evidence type="ECO:0000256" key="1">
    <source>
        <dbReference type="SAM" id="MobiDB-lite"/>
    </source>
</evidence>
<dbReference type="Proteomes" id="UP000323410">
    <property type="component" value="Unassembled WGS sequence"/>
</dbReference>
<organism evidence="2 3">
    <name type="scientific">Arthrobacter echini</name>
    <dbReference type="NCBI Taxonomy" id="1529066"/>
    <lineage>
        <taxon>Bacteria</taxon>
        <taxon>Bacillati</taxon>
        <taxon>Actinomycetota</taxon>
        <taxon>Actinomycetes</taxon>
        <taxon>Micrococcales</taxon>
        <taxon>Micrococcaceae</taxon>
        <taxon>Arthrobacter</taxon>
    </lineage>
</organism>
<feature type="region of interest" description="Disordered" evidence="1">
    <location>
        <begin position="74"/>
        <end position="98"/>
    </location>
</feature>
<proteinExistence type="predicted"/>
<accession>A0A5D0XQC6</accession>
<evidence type="ECO:0000313" key="2">
    <source>
        <dbReference type="EMBL" id="TYC98635.1"/>
    </source>
</evidence>
<keyword evidence="3" id="KW-1185">Reference proteome</keyword>
<reference evidence="2 3" key="1">
    <citation type="submission" date="2019-08" db="EMBL/GenBank/DDBJ databases">
        <title>Genone of Arthrobacter echini P9.</title>
        <authorList>
            <person name="Bowman J.P."/>
        </authorList>
    </citation>
    <scope>NUCLEOTIDE SEQUENCE [LARGE SCALE GENOMIC DNA]</scope>
    <source>
        <strain evidence="2 3">P9</strain>
    </source>
</reference>
<protein>
    <submittedName>
        <fullName evidence="2">Uncharacterized protein</fullName>
    </submittedName>
</protein>
<sequence>MTSISEIWALLDTDVQQWLLDNPGTRVLPRLYVNHVPAGGPETGQCLRLDEHGDYWLTPEEMVFLTARRQELVPGKQDTVGADSGGGESTRTGEALDR</sequence>
<dbReference type="RefSeq" id="WP_148601111.1">
    <property type="nucleotide sequence ID" value="NZ_VSLD01000004.1"/>
</dbReference>
<dbReference type="AlphaFoldDB" id="A0A5D0XQC6"/>
<comment type="caution">
    <text evidence="2">The sequence shown here is derived from an EMBL/GenBank/DDBJ whole genome shotgun (WGS) entry which is preliminary data.</text>
</comment>
<gene>
    <name evidence="2" type="ORF">FQ377_09985</name>
</gene>